<dbReference type="EMBL" id="MFQE01000064">
    <property type="protein sequence ID" value="OGH69767.1"/>
    <property type="molecule type" value="Genomic_DNA"/>
</dbReference>
<proteinExistence type="predicted"/>
<dbReference type="Proteomes" id="UP000177457">
    <property type="component" value="Unassembled WGS sequence"/>
</dbReference>
<organism evidence="1 2">
    <name type="scientific">Candidatus Magasanikbacteria bacterium RIFCSPHIGHO2_02_FULL_51_14</name>
    <dbReference type="NCBI Taxonomy" id="1798683"/>
    <lineage>
        <taxon>Bacteria</taxon>
        <taxon>Candidatus Magasanikiibacteriota</taxon>
    </lineage>
</organism>
<protein>
    <submittedName>
        <fullName evidence="1">Uncharacterized protein</fullName>
    </submittedName>
</protein>
<accession>A0A1F6MDM4</accession>
<comment type="caution">
    <text evidence="1">The sequence shown here is derived from an EMBL/GenBank/DDBJ whole genome shotgun (WGS) entry which is preliminary data.</text>
</comment>
<sequence length="172" mass="19553">MENWEVMEQLQPVLDSVTQRGEVYRNAPGLHFSILSTRLDYDWLTIVSTTNRGRTGGILCVIDPSQRVLDHRLVGMRTFDPKDKSPCTARAVNLFHKNRPSGKPMKRTGRQRTLDDVKTFLYNYLLHAHEVYTTLASEEELRAEIAWMQYTCSTDPSVPTVSGGLPGLGKMR</sequence>
<dbReference type="AlphaFoldDB" id="A0A1F6MDM4"/>
<evidence type="ECO:0000313" key="2">
    <source>
        <dbReference type="Proteomes" id="UP000177457"/>
    </source>
</evidence>
<name>A0A1F6MDM4_9BACT</name>
<evidence type="ECO:0000313" key="1">
    <source>
        <dbReference type="EMBL" id="OGH69767.1"/>
    </source>
</evidence>
<reference evidence="1 2" key="1">
    <citation type="journal article" date="2016" name="Nat. Commun.">
        <title>Thousands of microbial genomes shed light on interconnected biogeochemical processes in an aquifer system.</title>
        <authorList>
            <person name="Anantharaman K."/>
            <person name="Brown C.T."/>
            <person name="Hug L.A."/>
            <person name="Sharon I."/>
            <person name="Castelle C.J."/>
            <person name="Probst A.J."/>
            <person name="Thomas B.C."/>
            <person name="Singh A."/>
            <person name="Wilkins M.J."/>
            <person name="Karaoz U."/>
            <person name="Brodie E.L."/>
            <person name="Williams K.H."/>
            <person name="Hubbard S.S."/>
            <person name="Banfield J.F."/>
        </authorList>
    </citation>
    <scope>NUCLEOTIDE SEQUENCE [LARGE SCALE GENOMIC DNA]</scope>
</reference>
<gene>
    <name evidence="1" type="ORF">A3C90_04860</name>
</gene>